<accession>A0A6J5N5W3</accession>
<name>A0A6J5N5W3_9CAUD</name>
<dbReference type="EMBL" id="LR796611">
    <property type="protein sequence ID" value="CAB4154223.1"/>
    <property type="molecule type" value="Genomic_DNA"/>
</dbReference>
<gene>
    <name evidence="2" type="ORF">UFOVP631_13</name>
</gene>
<organism evidence="2">
    <name type="scientific">uncultured Caudovirales phage</name>
    <dbReference type="NCBI Taxonomy" id="2100421"/>
    <lineage>
        <taxon>Viruses</taxon>
        <taxon>Duplodnaviria</taxon>
        <taxon>Heunggongvirae</taxon>
        <taxon>Uroviricota</taxon>
        <taxon>Caudoviricetes</taxon>
        <taxon>Peduoviridae</taxon>
        <taxon>Maltschvirus</taxon>
        <taxon>Maltschvirus maltsch</taxon>
    </lineage>
</organism>
<feature type="region of interest" description="Disordered" evidence="1">
    <location>
        <begin position="1"/>
        <end position="23"/>
    </location>
</feature>
<dbReference type="InterPro" id="IPR057972">
    <property type="entry name" value="Terminase_7"/>
</dbReference>
<proteinExistence type="predicted"/>
<sequence length="149" mass="17023">MPAGRPSKPLEQKRLLGNPGKRALPDEGTIALIPMATSTPEPTRPLLKYGRELWDKVWDTGINWISPNTDTELLLMTCEMIDERWNLRVRVMTENDPKDRRGLRELDRAIVSNLSLLGFSPSDRSRLGIAEVKKMSKLEELMARKAQRE</sequence>
<evidence type="ECO:0000256" key="1">
    <source>
        <dbReference type="SAM" id="MobiDB-lite"/>
    </source>
</evidence>
<protein>
    <submittedName>
        <fullName evidence="2">Uncharacterized protein</fullName>
    </submittedName>
</protein>
<dbReference type="Pfam" id="PF25673">
    <property type="entry name" value="Terminase_7"/>
    <property type="match status" value="1"/>
</dbReference>
<reference evidence="2" key="1">
    <citation type="submission" date="2020-04" db="EMBL/GenBank/DDBJ databases">
        <authorList>
            <person name="Chiriac C."/>
            <person name="Salcher M."/>
            <person name="Ghai R."/>
            <person name="Kavagutti S V."/>
        </authorList>
    </citation>
    <scope>NUCLEOTIDE SEQUENCE</scope>
</reference>
<evidence type="ECO:0000313" key="2">
    <source>
        <dbReference type="EMBL" id="CAB4154223.1"/>
    </source>
</evidence>